<sequence>MSNLNFTSALSLLSKELARLANLETIPKFLEVKNPTPLLSALKLMPSSMFLLDFLLVPCKTSSDFILKLKIGFDKSVFPK</sequence>
<organism evidence="1 2">
    <name type="scientific">Nitrosopumilus spindle-shaped virus</name>
    <dbReference type="NCBI Taxonomy" id="2508184"/>
    <lineage>
        <taxon>Viruses</taxon>
        <taxon>Viruses incertae sedis</taxon>
        <taxon>Thaspiviridae</taxon>
        <taxon>Nitmarvirus</taxon>
        <taxon>Nitmarvirus maris</taxon>
        <taxon>Nitmarvirus NSV1</taxon>
    </lineage>
</organism>
<reference evidence="1 2" key="1">
    <citation type="submission" date="2019-02" db="EMBL/GenBank/DDBJ databases">
        <title>Spindle-shaped viruses infect a marine ammonia-oxidizing thaumarchaeon.</title>
        <authorList>
            <person name="Kim J.-G."/>
            <person name="Kim S.-J."/>
            <person name="Rhee S.-K."/>
        </authorList>
    </citation>
    <scope>NUCLEOTIDE SEQUENCE [LARGE SCALE GENOMIC DNA]</scope>
    <source>
        <strain evidence="1">NSV5</strain>
    </source>
</reference>
<name>A0A514K5B9_9VIRU</name>
<proteinExistence type="predicted"/>
<evidence type="ECO:0000313" key="2">
    <source>
        <dbReference type="Proteomes" id="UP000317543"/>
    </source>
</evidence>
<evidence type="ECO:0000313" key="1">
    <source>
        <dbReference type="EMBL" id="QDI74088.1"/>
    </source>
</evidence>
<dbReference type="EMBL" id="MK570057">
    <property type="protein sequence ID" value="QDI74088.1"/>
    <property type="molecule type" value="Genomic_DNA"/>
</dbReference>
<accession>A0A514K5B9</accession>
<protein>
    <submittedName>
        <fullName evidence="1">Uncharacterized protein</fullName>
    </submittedName>
</protein>
<dbReference type="Proteomes" id="UP000317543">
    <property type="component" value="Segment"/>
</dbReference>